<protein>
    <submittedName>
        <fullName evidence="1">Uncharacterized protein</fullName>
    </submittedName>
</protein>
<organism evidence="1 2">
    <name type="scientific">Enterobacter ludwigii</name>
    <dbReference type="NCBI Taxonomy" id="299767"/>
    <lineage>
        <taxon>Bacteria</taxon>
        <taxon>Pseudomonadati</taxon>
        <taxon>Pseudomonadota</taxon>
        <taxon>Gammaproteobacteria</taxon>
        <taxon>Enterobacterales</taxon>
        <taxon>Enterobacteriaceae</taxon>
        <taxon>Enterobacter</taxon>
        <taxon>Enterobacter cloacae complex</taxon>
    </lineage>
</organism>
<evidence type="ECO:0000313" key="2">
    <source>
        <dbReference type="Proteomes" id="UP000007838"/>
    </source>
</evidence>
<dbReference type="KEGG" id="eec:EcWSU1_01205"/>
<dbReference type="HOGENOM" id="CLU_3381690_0_0_6"/>
<accession>G8LE68</accession>
<dbReference type="AlphaFoldDB" id="G8LE68"/>
<reference evidence="1 2" key="1">
    <citation type="journal article" date="2011" name="Stand. Genomic Sci.">
        <title>Complete genome of the onion pathogen Enterobacter cloacae EcWSU1.</title>
        <authorList>
            <person name="Humann J.L."/>
            <person name="Wildung M."/>
            <person name="Cheng C.H."/>
            <person name="Lee T."/>
            <person name="Stewart J.E."/>
            <person name="Drew J.C."/>
            <person name="Triplett E.W."/>
            <person name="Main D."/>
            <person name="Schroeder B.K."/>
        </authorList>
    </citation>
    <scope>NUCLEOTIDE SEQUENCE [LARGE SCALE GENOMIC DNA]</scope>
    <source>
        <strain evidence="1 2">EcWSU1</strain>
    </source>
</reference>
<sequence>MGIEFLMAAGSPPERALETVIAGVGEVVQRIKA</sequence>
<gene>
    <name evidence="1" type="ORF">EcWSU1_01205</name>
</gene>
<dbReference type="EMBL" id="CP002886">
    <property type="protein sequence ID" value="AEW72644.1"/>
    <property type="molecule type" value="Genomic_DNA"/>
</dbReference>
<evidence type="ECO:0000313" key="1">
    <source>
        <dbReference type="EMBL" id="AEW72644.1"/>
    </source>
</evidence>
<name>G8LE68_9ENTR</name>
<dbReference type="Proteomes" id="UP000007838">
    <property type="component" value="Chromosome"/>
</dbReference>
<proteinExistence type="predicted"/>